<dbReference type="Gene3D" id="3.80.10.10">
    <property type="entry name" value="Ribonuclease Inhibitor"/>
    <property type="match status" value="1"/>
</dbReference>
<dbReference type="SUPFAM" id="SSF52047">
    <property type="entry name" value="RNI-like"/>
    <property type="match status" value="1"/>
</dbReference>
<keyword evidence="3" id="KW-0677">Repeat</keyword>
<dbReference type="PANTHER" id="PTHR24113">
    <property type="entry name" value="RAN GTPASE-ACTIVATING PROTEIN 1"/>
    <property type="match status" value="1"/>
</dbReference>
<keyword evidence="5" id="KW-1185">Reference proteome</keyword>
<keyword evidence="2" id="KW-0433">Leucine-rich repeat</keyword>
<dbReference type="InterPro" id="IPR027038">
    <property type="entry name" value="RanGap"/>
</dbReference>
<dbReference type="GO" id="GO:0048471">
    <property type="term" value="C:perinuclear region of cytoplasm"/>
    <property type="evidence" value="ECO:0007669"/>
    <property type="project" value="TreeGrafter"/>
</dbReference>
<name>A0A8H6XX64_9AGAR</name>
<dbReference type="OrthoDB" id="184583at2759"/>
<proteinExistence type="predicted"/>
<comment type="caution">
    <text evidence="4">The sequence shown here is derived from an EMBL/GenBank/DDBJ whole genome shotgun (WGS) entry which is preliminary data.</text>
</comment>
<dbReference type="GO" id="GO:0031267">
    <property type="term" value="F:small GTPase binding"/>
    <property type="evidence" value="ECO:0007669"/>
    <property type="project" value="TreeGrafter"/>
</dbReference>
<evidence type="ECO:0000256" key="1">
    <source>
        <dbReference type="ARBA" id="ARBA00022468"/>
    </source>
</evidence>
<keyword evidence="1" id="KW-0343">GTPase activation</keyword>
<evidence type="ECO:0000256" key="3">
    <source>
        <dbReference type="ARBA" id="ARBA00022737"/>
    </source>
</evidence>
<evidence type="ECO:0000256" key="2">
    <source>
        <dbReference type="ARBA" id="ARBA00022614"/>
    </source>
</evidence>
<evidence type="ECO:0000313" key="5">
    <source>
        <dbReference type="Proteomes" id="UP000623467"/>
    </source>
</evidence>
<dbReference type="GO" id="GO:0005829">
    <property type="term" value="C:cytosol"/>
    <property type="evidence" value="ECO:0007669"/>
    <property type="project" value="TreeGrafter"/>
</dbReference>
<evidence type="ECO:0000313" key="4">
    <source>
        <dbReference type="EMBL" id="KAF7348359.1"/>
    </source>
</evidence>
<accession>A0A8H6XX64</accession>
<reference evidence="4" key="1">
    <citation type="submission" date="2020-05" db="EMBL/GenBank/DDBJ databases">
        <title>Mycena genomes resolve the evolution of fungal bioluminescence.</title>
        <authorList>
            <person name="Tsai I.J."/>
        </authorList>
    </citation>
    <scope>NUCLEOTIDE SEQUENCE</scope>
    <source>
        <strain evidence="4">160909Yilan</strain>
    </source>
</reference>
<organism evidence="4 5">
    <name type="scientific">Mycena sanguinolenta</name>
    <dbReference type="NCBI Taxonomy" id="230812"/>
    <lineage>
        <taxon>Eukaryota</taxon>
        <taxon>Fungi</taxon>
        <taxon>Dikarya</taxon>
        <taxon>Basidiomycota</taxon>
        <taxon>Agaricomycotina</taxon>
        <taxon>Agaricomycetes</taxon>
        <taxon>Agaricomycetidae</taxon>
        <taxon>Agaricales</taxon>
        <taxon>Marasmiineae</taxon>
        <taxon>Mycenaceae</taxon>
        <taxon>Mycena</taxon>
    </lineage>
</organism>
<dbReference type="PANTHER" id="PTHR24113:SF12">
    <property type="entry name" value="RAN GTPASE-ACTIVATING PROTEIN 1"/>
    <property type="match status" value="1"/>
</dbReference>
<protein>
    <submittedName>
        <fullName evidence="4">Uncharacterized protein</fullName>
    </submittedName>
</protein>
<dbReference type="EMBL" id="JACAZH010000017">
    <property type="protein sequence ID" value="KAF7348359.1"/>
    <property type="molecule type" value="Genomic_DNA"/>
</dbReference>
<dbReference type="InterPro" id="IPR032675">
    <property type="entry name" value="LRR_dom_sf"/>
</dbReference>
<dbReference type="GO" id="GO:0005096">
    <property type="term" value="F:GTPase activator activity"/>
    <property type="evidence" value="ECO:0007669"/>
    <property type="project" value="UniProtKB-KW"/>
</dbReference>
<dbReference type="GO" id="GO:0006913">
    <property type="term" value="P:nucleocytoplasmic transport"/>
    <property type="evidence" value="ECO:0007669"/>
    <property type="project" value="TreeGrafter"/>
</dbReference>
<gene>
    <name evidence="4" type="ORF">MSAN_01789900</name>
</gene>
<dbReference type="AlphaFoldDB" id="A0A8H6XX64"/>
<dbReference type="Proteomes" id="UP000623467">
    <property type="component" value="Unassembled WGS sequence"/>
</dbReference>
<dbReference type="GO" id="GO:0005634">
    <property type="term" value="C:nucleus"/>
    <property type="evidence" value="ECO:0007669"/>
    <property type="project" value="TreeGrafter"/>
</dbReference>
<sequence>MSLSLEGKGLKLNTRADIAPWLDIDPTTIEEIHLGGNTLGVDASYALAEFLQKTTQLKIADFADIFTGRLISEIPLALTAICDALKDKTTSRRAQPER</sequence>